<gene>
    <name evidence="2" type="ORF">BJ684DRAFT_17412</name>
</gene>
<proteinExistence type="predicted"/>
<reference evidence="3" key="1">
    <citation type="journal article" date="2018" name="Nat. Microbiol.">
        <title>Leveraging single-cell genomics to expand the fungal tree of life.</title>
        <authorList>
            <person name="Ahrendt S.R."/>
            <person name="Quandt C.A."/>
            <person name="Ciobanu D."/>
            <person name="Clum A."/>
            <person name="Salamov A."/>
            <person name="Andreopoulos B."/>
            <person name="Cheng J.F."/>
            <person name="Woyke T."/>
            <person name="Pelin A."/>
            <person name="Henrissat B."/>
            <person name="Reynolds N.K."/>
            <person name="Benny G.L."/>
            <person name="Smith M.E."/>
            <person name="James T.Y."/>
            <person name="Grigoriev I.V."/>
        </authorList>
    </citation>
    <scope>NUCLEOTIDE SEQUENCE [LARGE SCALE GENOMIC DNA]</scope>
</reference>
<organism evidence="2 3">
    <name type="scientific">Piptocephalis cylindrospora</name>
    <dbReference type="NCBI Taxonomy" id="1907219"/>
    <lineage>
        <taxon>Eukaryota</taxon>
        <taxon>Fungi</taxon>
        <taxon>Fungi incertae sedis</taxon>
        <taxon>Zoopagomycota</taxon>
        <taxon>Zoopagomycotina</taxon>
        <taxon>Zoopagomycetes</taxon>
        <taxon>Zoopagales</taxon>
        <taxon>Piptocephalidaceae</taxon>
        <taxon>Piptocephalis</taxon>
    </lineage>
</organism>
<evidence type="ECO:0000313" key="2">
    <source>
        <dbReference type="EMBL" id="RKP12061.1"/>
    </source>
</evidence>
<evidence type="ECO:0000313" key="3">
    <source>
        <dbReference type="Proteomes" id="UP000267251"/>
    </source>
</evidence>
<dbReference type="EMBL" id="KZ988499">
    <property type="protein sequence ID" value="RKP12061.1"/>
    <property type="molecule type" value="Genomic_DNA"/>
</dbReference>
<dbReference type="Proteomes" id="UP000267251">
    <property type="component" value="Unassembled WGS sequence"/>
</dbReference>
<accession>A0A4P9Y1Z3</accession>
<feature type="signal peptide" evidence="1">
    <location>
        <begin position="1"/>
        <end position="27"/>
    </location>
</feature>
<dbReference type="AlphaFoldDB" id="A0A4P9Y1Z3"/>
<dbReference type="OrthoDB" id="10430006at2759"/>
<sequence length="159" mass="16569">MYSARLLVIPLLALLSCTALGFTKAQADPLEPRDDILTPLDPAPAPSTGCPPPGSLTLDSPIPPFKVGTTTLHYTLTTNAVSQIAQARVDLGLADVVYLRPSTQGAGEGKVDVEFTGKESNWAGMTSQDTAQVTLTLLDSRGCSVASGKGQTTVTKIEV</sequence>
<evidence type="ECO:0000256" key="1">
    <source>
        <dbReference type="SAM" id="SignalP"/>
    </source>
</evidence>
<keyword evidence="1" id="KW-0732">Signal</keyword>
<protein>
    <submittedName>
        <fullName evidence="2">Uncharacterized protein</fullName>
    </submittedName>
</protein>
<name>A0A4P9Y1Z3_9FUNG</name>
<feature type="chain" id="PRO_5020586549" evidence="1">
    <location>
        <begin position="28"/>
        <end position="159"/>
    </location>
</feature>
<keyword evidence="3" id="KW-1185">Reference proteome</keyword>
<dbReference type="PROSITE" id="PS51257">
    <property type="entry name" value="PROKAR_LIPOPROTEIN"/>
    <property type="match status" value="1"/>
</dbReference>